<reference evidence="2 3" key="1">
    <citation type="submission" date="2015-07" db="EMBL/GenBank/DDBJ databases">
        <title>High-quality genome of monoxenous trypanosomatid Leptomonas pyrrhocoris.</title>
        <authorList>
            <person name="Flegontov P."/>
            <person name="Butenko A."/>
            <person name="Firsov S."/>
            <person name="Vlcek C."/>
            <person name="Logacheva M.D."/>
            <person name="Field M."/>
            <person name="Filatov D."/>
            <person name="Flegontova O."/>
            <person name="Gerasimov E."/>
            <person name="Jackson A.P."/>
            <person name="Kelly S."/>
            <person name="Opperdoes F."/>
            <person name="O'Reilly A."/>
            <person name="Votypka J."/>
            <person name="Yurchenko V."/>
            <person name="Lukes J."/>
        </authorList>
    </citation>
    <scope>NUCLEOTIDE SEQUENCE [LARGE SCALE GENOMIC DNA]</scope>
    <source>
        <strain evidence="2">H10</strain>
    </source>
</reference>
<gene>
    <name evidence="2" type="ORF">ABB37_07221</name>
</gene>
<proteinExistence type="predicted"/>
<organism evidence="2 3">
    <name type="scientific">Leptomonas pyrrhocoris</name>
    <name type="common">Firebug parasite</name>
    <dbReference type="NCBI Taxonomy" id="157538"/>
    <lineage>
        <taxon>Eukaryota</taxon>
        <taxon>Discoba</taxon>
        <taxon>Euglenozoa</taxon>
        <taxon>Kinetoplastea</taxon>
        <taxon>Metakinetoplastina</taxon>
        <taxon>Trypanosomatida</taxon>
        <taxon>Trypanosomatidae</taxon>
        <taxon>Leishmaniinae</taxon>
        <taxon>Leptomonas</taxon>
    </lineage>
</organism>
<dbReference type="GeneID" id="26907507"/>
<dbReference type="AlphaFoldDB" id="A0A0M9FW70"/>
<evidence type="ECO:0008006" key="4">
    <source>
        <dbReference type="Google" id="ProtNLM"/>
    </source>
</evidence>
<name>A0A0M9FW70_LEPPY</name>
<sequence length="202" mass="20833">MAPRSLAGWSKALFLLGALLLFCSATVNAANVAAFAAAIQSALRSIAPGFVTYYSALVGAPAVKAHFCTNSILNMAPGLALTMESIGAPYGIQATAAGLVIYKDNFVYGPAMHLIGTSYRIADGSPATGVQQGNSLLMPYTPNSIVMVTGTMTSGNNTNILPLATYMILEGYLCNSMYADTTSLSAPLADLFTAFANAAVPS</sequence>
<protein>
    <recommendedName>
        <fullName evidence="4">Microcystin-dependent protein</fullName>
    </recommendedName>
</protein>
<keyword evidence="3" id="KW-1185">Reference proteome</keyword>
<evidence type="ECO:0000313" key="2">
    <source>
        <dbReference type="EMBL" id="KPA77340.1"/>
    </source>
</evidence>
<dbReference type="Proteomes" id="UP000037923">
    <property type="component" value="Unassembled WGS sequence"/>
</dbReference>
<dbReference type="OrthoDB" id="260148at2759"/>
<feature type="signal peptide" evidence="1">
    <location>
        <begin position="1"/>
        <end position="29"/>
    </location>
</feature>
<keyword evidence="1" id="KW-0732">Signal</keyword>
<dbReference type="EMBL" id="LGTL01000017">
    <property type="protein sequence ID" value="KPA77340.1"/>
    <property type="molecule type" value="Genomic_DNA"/>
</dbReference>
<evidence type="ECO:0000313" key="3">
    <source>
        <dbReference type="Proteomes" id="UP000037923"/>
    </source>
</evidence>
<feature type="chain" id="PRO_5005836012" description="Microcystin-dependent protein" evidence="1">
    <location>
        <begin position="30"/>
        <end position="202"/>
    </location>
</feature>
<dbReference type="RefSeq" id="XP_015655779.1">
    <property type="nucleotide sequence ID" value="XM_015805773.1"/>
</dbReference>
<accession>A0A0M9FW70</accession>
<evidence type="ECO:0000256" key="1">
    <source>
        <dbReference type="SAM" id="SignalP"/>
    </source>
</evidence>
<dbReference type="OMA" id="VQQQYCT"/>
<comment type="caution">
    <text evidence="2">The sequence shown here is derived from an EMBL/GenBank/DDBJ whole genome shotgun (WGS) entry which is preliminary data.</text>
</comment>
<dbReference type="VEuPathDB" id="TriTrypDB:LpyrH10_17_1530"/>